<dbReference type="RefSeq" id="WP_000671492.1">
    <property type="nucleotide sequence ID" value="NZ_CP056697.1"/>
</dbReference>
<name>A0A7W3APF6_9ESCH</name>
<dbReference type="EMBL" id="JABXPT010000023">
    <property type="protein sequence ID" value="MBA7900993.1"/>
    <property type="molecule type" value="Genomic_DNA"/>
</dbReference>
<dbReference type="AlphaFoldDB" id="A0A7W3APF6"/>
<reference evidence="2 3" key="1">
    <citation type="submission" date="2020-06" db="EMBL/GenBank/DDBJ databases">
        <title>REHAB project genomes.</title>
        <authorList>
            <person name="Shaw L.P."/>
        </authorList>
    </citation>
    <scope>NUCLEOTIDE SEQUENCE [LARGE SCALE GENOMIC DNA]</scope>
    <source>
        <strain evidence="2 3">RHBSTW-00604</strain>
    </source>
</reference>
<dbReference type="Proteomes" id="UP000518474">
    <property type="component" value="Unassembled WGS sequence"/>
</dbReference>
<comment type="caution">
    <text evidence="2">The sequence shown here is derived from an EMBL/GenBank/DDBJ whole genome shotgun (WGS) entry which is preliminary data.</text>
</comment>
<feature type="signal peptide" evidence="1">
    <location>
        <begin position="1"/>
        <end position="21"/>
    </location>
</feature>
<accession>A0A7W3APF6</accession>
<evidence type="ECO:0000313" key="2">
    <source>
        <dbReference type="EMBL" id="MBA7900993.1"/>
    </source>
</evidence>
<organism evidence="2 3">
    <name type="scientific">Escherichia marmotae</name>
    <dbReference type="NCBI Taxonomy" id="1499973"/>
    <lineage>
        <taxon>Bacteria</taxon>
        <taxon>Pseudomonadati</taxon>
        <taxon>Pseudomonadota</taxon>
        <taxon>Gammaproteobacteria</taxon>
        <taxon>Enterobacterales</taxon>
        <taxon>Enterobacteriaceae</taxon>
        <taxon>Escherichia</taxon>
    </lineage>
</organism>
<evidence type="ECO:0000313" key="3">
    <source>
        <dbReference type="Proteomes" id="UP000518474"/>
    </source>
</evidence>
<gene>
    <name evidence="2" type="ORF">HV245_23125</name>
</gene>
<sequence>MKFNSLGILISSLLFSGVSHAIDATERMNDIQQFGKWYYAEFTMPTTMAYRIGVESKLPQDKSTLFIDISPLTQCEPGDVTVNHFIGYKQMDLPPFLPVSYKISGQQKQDSITTPSINEGYLFSPISSLKISDLLKSKGKGSFSFWYTPPTESKEKPQKIFFPLDGLPEAYKAAINSCKENM</sequence>
<proteinExistence type="predicted"/>
<keyword evidence="1" id="KW-0732">Signal</keyword>
<feature type="chain" id="PRO_5030517863" evidence="1">
    <location>
        <begin position="22"/>
        <end position="182"/>
    </location>
</feature>
<evidence type="ECO:0000256" key="1">
    <source>
        <dbReference type="SAM" id="SignalP"/>
    </source>
</evidence>
<protein>
    <submittedName>
        <fullName evidence="2">Uncharacterized protein</fullName>
    </submittedName>
</protein>